<sequence>MNIATITRELYDVDREDRIAQISERKRRTYKFVYHAVNMINTIVLFAINYLIMWIVWYIIMDPPFGKARYIFPFEDTHNLLICSIPIIVLCLCTRRLLAKEYPHIERYIRLIPFLPISGVIIIYMADIGEPDILLQIFYLSILRLICNSLSKAMAPIVYPYTFLSQGVSLRRAVQKPDRK</sequence>
<name>A0A6N2WKE2_CLOIN</name>
<evidence type="ECO:0008006" key="3">
    <source>
        <dbReference type="Google" id="ProtNLM"/>
    </source>
</evidence>
<protein>
    <recommendedName>
        <fullName evidence="3">Transmembrane protein</fullName>
    </recommendedName>
</protein>
<keyword evidence="1" id="KW-1133">Transmembrane helix</keyword>
<evidence type="ECO:0000313" key="2">
    <source>
        <dbReference type="EMBL" id="VYT41661.1"/>
    </source>
</evidence>
<keyword evidence="1" id="KW-0472">Membrane</keyword>
<gene>
    <name evidence="2" type="ORF">CILFYP12_03304</name>
</gene>
<feature type="transmembrane region" description="Helical" evidence="1">
    <location>
        <begin position="79"/>
        <end position="98"/>
    </location>
</feature>
<dbReference type="EMBL" id="CACRTE010000033">
    <property type="protein sequence ID" value="VYT41661.1"/>
    <property type="molecule type" value="Genomic_DNA"/>
</dbReference>
<dbReference type="AlphaFoldDB" id="A0A6N2WKE2"/>
<accession>A0A6N2WKE2</accession>
<reference evidence="2" key="1">
    <citation type="submission" date="2019-11" db="EMBL/GenBank/DDBJ databases">
        <authorList>
            <person name="Feng L."/>
        </authorList>
    </citation>
    <scope>NUCLEOTIDE SEQUENCE</scope>
    <source>
        <strain evidence="2">CinnocuumLFYP12</strain>
    </source>
</reference>
<feature type="transmembrane region" description="Helical" evidence="1">
    <location>
        <begin position="32"/>
        <end position="59"/>
    </location>
</feature>
<proteinExistence type="predicted"/>
<feature type="transmembrane region" description="Helical" evidence="1">
    <location>
        <begin position="110"/>
        <end position="127"/>
    </location>
</feature>
<organism evidence="2">
    <name type="scientific">Clostridium innocuum</name>
    <dbReference type="NCBI Taxonomy" id="1522"/>
    <lineage>
        <taxon>Bacteria</taxon>
        <taxon>Bacillati</taxon>
        <taxon>Bacillota</taxon>
        <taxon>Clostridia</taxon>
        <taxon>Eubacteriales</taxon>
        <taxon>Clostridiaceae</taxon>
        <taxon>Clostridium</taxon>
    </lineage>
</organism>
<keyword evidence="1" id="KW-0812">Transmembrane</keyword>
<evidence type="ECO:0000256" key="1">
    <source>
        <dbReference type="SAM" id="Phobius"/>
    </source>
</evidence>